<organism evidence="2 3">
    <name type="scientific">Alteromonas arenosi</name>
    <dbReference type="NCBI Taxonomy" id="3055817"/>
    <lineage>
        <taxon>Bacteria</taxon>
        <taxon>Pseudomonadati</taxon>
        <taxon>Pseudomonadota</taxon>
        <taxon>Gammaproteobacteria</taxon>
        <taxon>Alteromonadales</taxon>
        <taxon>Alteromonadaceae</taxon>
        <taxon>Alteromonas/Salinimonas group</taxon>
        <taxon>Alteromonas</taxon>
    </lineage>
</organism>
<feature type="transmembrane region" description="Helical" evidence="1">
    <location>
        <begin position="7"/>
        <end position="28"/>
    </location>
</feature>
<sequence>MLSKTIHYRYLALVGYLGLLTWVVLWHFVIREEMAFSVLFTVLVYVLPLVFPMYGILTGKPYTHAWANFIVMFYLIHGLTIIYAEPHEWLYALIELFFATIMFIGCAVYARKRGRELGQGLKKLSTVMQEEREKFERG</sequence>
<proteinExistence type="predicted"/>
<comment type="caution">
    <text evidence="2">The sequence shown here is derived from an EMBL/GenBank/DDBJ whole genome shotgun (WGS) entry which is preliminary data.</text>
</comment>
<dbReference type="InterPro" id="IPR018643">
    <property type="entry name" value="DUF2069_membrane"/>
</dbReference>
<name>A0ABT7SZ11_9ALTE</name>
<accession>A0ABT7SZ11</accession>
<keyword evidence="1" id="KW-0472">Membrane</keyword>
<feature type="transmembrane region" description="Helical" evidence="1">
    <location>
        <begin position="66"/>
        <end position="84"/>
    </location>
</feature>
<keyword evidence="1" id="KW-0812">Transmembrane</keyword>
<evidence type="ECO:0000313" key="3">
    <source>
        <dbReference type="Proteomes" id="UP001234343"/>
    </source>
</evidence>
<feature type="transmembrane region" description="Helical" evidence="1">
    <location>
        <begin position="34"/>
        <end position="54"/>
    </location>
</feature>
<dbReference type="Proteomes" id="UP001234343">
    <property type="component" value="Unassembled WGS sequence"/>
</dbReference>
<protein>
    <submittedName>
        <fullName evidence="2">DUF2069 domain-containing protein</fullName>
    </submittedName>
</protein>
<keyword evidence="1" id="KW-1133">Transmembrane helix</keyword>
<feature type="transmembrane region" description="Helical" evidence="1">
    <location>
        <begin position="90"/>
        <end position="110"/>
    </location>
</feature>
<keyword evidence="3" id="KW-1185">Reference proteome</keyword>
<dbReference type="Pfam" id="PF09842">
    <property type="entry name" value="DUF2069"/>
    <property type="match status" value="1"/>
</dbReference>
<gene>
    <name evidence="2" type="ORF">QTP81_09205</name>
</gene>
<dbReference type="EMBL" id="JAUCBP010000007">
    <property type="protein sequence ID" value="MDM7860774.1"/>
    <property type="molecule type" value="Genomic_DNA"/>
</dbReference>
<evidence type="ECO:0000256" key="1">
    <source>
        <dbReference type="SAM" id="Phobius"/>
    </source>
</evidence>
<reference evidence="2 3" key="1">
    <citation type="submission" date="2023-06" db="EMBL/GenBank/DDBJ databases">
        <title>Alteromonas sp. ASW11-36 isolated from intertidal sand.</title>
        <authorList>
            <person name="Li Y."/>
        </authorList>
    </citation>
    <scope>NUCLEOTIDE SEQUENCE [LARGE SCALE GENOMIC DNA]</scope>
    <source>
        <strain evidence="2 3">ASW11-36</strain>
    </source>
</reference>
<evidence type="ECO:0000313" key="2">
    <source>
        <dbReference type="EMBL" id="MDM7860774.1"/>
    </source>
</evidence>
<dbReference type="RefSeq" id="WP_289365060.1">
    <property type="nucleotide sequence ID" value="NZ_JAUCBP010000007.1"/>
</dbReference>